<organism evidence="1 2">
    <name type="scientific">Racocetra persica</name>
    <dbReference type="NCBI Taxonomy" id="160502"/>
    <lineage>
        <taxon>Eukaryota</taxon>
        <taxon>Fungi</taxon>
        <taxon>Fungi incertae sedis</taxon>
        <taxon>Mucoromycota</taxon>
        <taxon>Glomeromycotina</taxon>
        <taxon>Glomeromycetes</taxon>
        <taxon>Diversisporales</taxon>
        <taxon>Gigasporaceae</taxon>
        <taxon>Racocetra</taxon>
    </lineage>
</organism>
<evidence type="ECO:0000313" key="1">
    <source>
        <dbReference type="EMBL" id="CAG8649052.1"/>
    </source>
</evidence>
<dbReference type="Proteomes" id="UP000789920">
    <property type="component" value="Unassembled WGS sequence"/>
</dbReference>
<gene>
    <name evidence="1" type="ORF">RPERSI_LOCUS7793</name>
</gene>
<sequence>MSLTNFGIVIQEGETEFEYIYVEERVRKNILVAPSKNNFTQKSIDRVELSEFILILTNELNLNLDLIQFVKNKQIESTQCNKELIQQIEIIEQNESSNKFRII</sequence>
<feature type="non-terminal residue" evidence="1">
    <location>
        <position position="103"/>
    </location>
</feature>
<proteinExistence type="predicted"/>
<accession>A0ACA9NEC6</accession>
<dbReference type="EMBL" id="CAJVQC010013531">
    <property type="protein sequence ID" value="CAG8649052.1"/>
    <property type="molecule type" value="Genomic_DNA"/>
</dbReference>
<comment type="caution">
    <text evidence="1">The sequence shown here is derived from an EMBL/GenBank/DDBJ whole genome shotgun (WGS) entry which is preliminary data.</text>
</comment>
<protein>
    <submittedName>
        <fullName evidence="1">18178_t:CDS:1</fullName>
    </submittedName>
</protein>
<name>A0ACA9NEC6_9GLOM</name>
<reference evidence="1" key="1">
    <citation type="submission" date="2021-06" db="EMBL/GenBank/DDBJ databases">
        <authorList>
            <person name="Kallberg Y."/>
            <person name="Tangrot J."/>
            <person name="Rosling A."/>
        </authorList>
    </citation>
    <scope>NUCLEOTIDE SEQUENCE</scope>
    <source>
        <strain evidence="1">MA461A</strain>
    </source>
</reference>
<keyword evidence="2" id="KW-1185">Reference proteome</keyword>
<evidence type="ECO:0000313" key="2">
    <source>
        <dbReference type="Proteomes" id="UP000789920"/>
    </source>
</evidence>